<dbReference type="AlphaFoldDB" id="A0A9Q0QR35"/>
<dbReference type="CDD" id="cd12307">
    <property type="entry name" value="RRM_NIFK_like"/>
    <property type="match status" value="1"/>
</dbReference>
<feature type="region of interest" description="Disordered" evidence="5">
    <location>
        <begin position="1"/>
        <end position="45"/>
    </location>
</feature>
<feature type="domain" description="RRM" evidence="6">
    <location>
        <begin position="130"/>
        <end position="208"/>
    </location>
</feature>
<evidence type="ECO:0000256" key="4">
    <source>
        <dbReference type="PROSITE-ProRule" id="PRU00176"/>
    </source>
</evidence>
<dbReference type="PROSITE" id="PS50102">
    <property type="entry name" value="RRM"/>
    <property type="match status" value="1"/>
</dbReference>
<comment type="subcellular location">
    <subcellularLocation>
        <location evidence="1">Nucleus</location>
        <location evidence="1">Nucleolus</location>
    </subcellularLocation>
</comment>
<dbReference type="InterPro" id="IPR000504">
    <property type="entry name" value="RRM_dom"/>
</dbReference>
<evidence type="ECO:0000313" key="8">
    <source>
        <dbReference type="Proteomes" id="UP001141806"/>
    </source>
</evidence>
<proteinExistence type="predicted"/>
<organism evidence="7 8">
    <name type="scientific">Protea cynaroides</name>
    <dbReference type="NCBI Taxonomy" id="273540"/>
    <lineage>
        <taxon>Eukaryota</taxon>
        <taxon>Viridiplantae</taxon>
        <taxon>Streptophyta</taxon>
        <taxon>Embryophyta</taxon>
        <taxon>Tracheophyta</taxon>
        <taxon>Spermatophyta</taxon>
        <taxon>Magnoliopsida</taxon>
        <taxon>Proteales</taxon>
        <taxon>Proteaceae</taxon>
        <taxon>Protea</taxon>
    </lineage>
</organism>
<dbReference type="InterPro" id="IPR035979">
    <property type="entry name" value="RBD_domain_sf"/>
</dbReference>
<dbReference type="GO" id="GO:0003723">
    <property type="term" value="F:RNA binding"/>
    <property type="evidence" value="ECO:0007669"/>
    <property type="project" value="UniProtKB-UniRule"/>
</dbReference>
<dbReference type="OrthoDB" id="21467at2759"/>
<dbReference type="PANTHER" id="PTHR46754">
    <property type="entry name" value="MKI67 FHA DOMAIN-INTERACTING NUCLEOLAR PHOSPHOPROTEIN"/>
    <property type="match status" value="1"/>
</dbReference>
<evidence type="ECO:0000259" key="6">
    <source>
        <dbReference type="PROSITE" id="PS50102"/>
    </source>
</evidence>
<dbReference type="Proteomes" id="UP001141806">
    <property type="component" value="Unassembled WGS sequence"/>
</dbReference>
<gene>
    <name evidence="7" type="ORF">NE237_015295</name>
</gene>
<dbReference type="Pfam" id="PF00076">
    <property type="entry name" value="RRM_1"/>
    <property type="match status" value="1"/>
</dbReference>
<evidence type="ECO:0000256" key="3">
    <source>
        <dbReference type="ARBA" id="ARBA00023242"/>
    </source>
</evidence>
<dbReference type="GO" id="GO:0005730">
    <property type="term" value="C:nucleolus"/>
    <property type="evidence" value="ECO:0007669"/>
    <property type="project" value="UniProtKB-SubCell"/>
</dbReference>
<name>A0A9Q0QR35_9MAGN</name>
<sequence length="293" mass="33824">MLADEQHACTTQTTANQQRETMYYNTEQQNRRSTTSSGGVLSRSSFTTKGYRSPFSLKTISEPPSFLLALTRTRRKMRAKAKKVMVKKIKKASQLSVPSHKSEDADFLPLKGGPGRKLPDQEAPVDSNATVLYIGRIPHGFYEKEMEGFFKQFGTIKRLRIARNKKTGKSKHFGFIEFESPEVAKIVADSMHNYLLFEHMLQVDLVPPERVHLKLWNGANRIYKPLNWTQIEQKRHNKERTKEEHKKLVERILKRNQKRKKKIEAAGIEYECTEIVGSIQPASKKIKFDDESE</sequence>
<dbReference type="EMBL" id="JAMYWD010000006">
    <property type="protein sequence ID" value="KAJ4968594.1"/>
    <property type="molecule type" value="Genomic_DNA"/>
</dbReference>
<keyword evidence="8" id="KW-1185">Reference proteome</keyword>
<feature type="compositionally biased region" description="Polar residues" evidence="5">
    <location>
        <begin position="8"/>
        <end position="45"/>
    </location>
</feature>
<evidence type="ECO:0000256" key="1">
    <source>
        <dbReference type="ARBA" id="ARBA00004604"/>
    </source>
</evidence>
<keyword evidence="2 4" id="KW-0694">RNA-binding</keyword>
<dbReference type="InterPro" id="IPR012677">
    <property type="entry name" value="Nucleotide-bd_a/b_plait_sf"/>
</dbReference>
<reference evidence="7" key="1">
    <citation type="journal article" date="2023" name="Plant J.">
        <title>The genome of the king protea, Protea cynaroides.</title>
        <authorList>
            <person name="Chang J."/>
            <person name="Duong T.A."/>
            <person name="Schoeman C."/>
            <person name="Ma X."/>
            <person name="Roodt D."/>
            <person name="Barker N."/>
            <person name="Li Z."/>
            <person name="Van de Peer Y."/>
            <person name="Mizrachi E."/>
        </authorList>
    </citation>
    <scope>NUCLEOTIDE SEQUENCE</scope>
    <source>
        <tissue evidence="7">Young leaves</tissue>
    </source>
</reference>
<dbReference type="SUPFAM" id="SSF54928">
    <property type="entry name" value="RNA-binding domain, RBD"/>
    <property type="match status" value="1"/>
</dbReference>
<evidence type="ECO:0000313" key="7">
    <source>
        <dbReference type="EMBL" id="KAJ4968594.1"/>
    </source>
</evidence>
<comment type="caution">
    <text evidence="7">The sequence shown here is derived from an EMBL/GenBank/DDBJ whole genome shotgun (WGS) entry which is preliminary data.</text>
</comment>
<evidence type="ECO:0000256" key="5">
    <source>
        <dbReference type="SAM" id="MobiDB-lite"/>
    </source>
</evidence>
<protein>
    <recommendedName>
        <fullName evidence="6">RRM domain-containing protein</fullName>
    </recommendedName>
</protein>
<accession>A0A9Q0QR35</accession>
<evidence type="ECO:0000256" key="2">
    <source>
        <dbReference type="ARBA" id="ARBA00022884"/>
    </source>
</evidence>
<dbReference type="Gene3D" id="3.30.70.330">
    <property type="match status" value="1"/>
</dbReference>
<dbReference type="SMART" id="SM00360">
    <property type="entry name" value="RRM"/>
    <property type="match status" value="1"/>
</dbReference>
<keyword evidence="3" id="KW-0539">Nucleus</keyword>